<gene>
    <name evidence="1" type="ORF">BLA29_014893</name>
</gene>
<feature type="non-terminal residue" evidence="1">
    <location>
        <position position="53"/>
    </location>
</feature>
<evidence type="ECO:0008006" key="3">
    <source>
        <dbReference type="Google" id="ProtNLM"/>
    </source>
</evidence>
<dbReference type="Proteomes" id="UP000194236">
    <property type="component" value="Unassembled WGS sequence"/>
</dbReference>
<dbReference type="InterPro" id="IPR038765">
    <property type="entry name" value="Papain-like_cys_pep_sf"/>
</dbReference>
<organism evidence="1 2">
    <name type="scientific">Euroglyphus maynei</name>
    <name type="common">Mayne's house dust mite</name>
    <dbReference type="NCBI Taxonomy" id="6958"/>
    <lineage>
        <taxon>Eukaryota</taxon>
        <taxon>Metazoa</taxon>
        <taxon>Ecdysozoa</taxon>
        <taxon>Arthropoda</taxon>
        <taxon>Chelicerata</taxon>
        <taxon>Arachnida</taxon>
        <taxon>Acari</taxon>
        <taxon>Acariformes</taxon>
        <taxon>Sarcoptiformes</taxon>
        <taxon>Astigmata</taxon>
        <taxon>Psoroptidia</taxon>
        <taxon>Analgoidea</taxon>
        <taxon>Pyroglyphidae</taxon>
        <taxon>Pyroglyphinae</taxon>
        <taxon>Euroglyphus</taxon>
    </lineage>
</organism>
<evidence type="ECO:0000313" key="1">
    <source>
        <dbReference type="EMBL" id="OTF72686.1"/>
    </source>
</evidence>
<dbReference type="SUPFAM" id="SSF54001">
    <property type="entry name" value="Cysteine proteinases"/>
    <property type="match status" value="1"/>
</dbReference>
<keyword evidence="2" id="KW-1185">Reference proteome</keyword>
<dbReference type="EMBL" id="MUJZ01055073">
    <property type="protein sequence ID" value="OTF72686.1"/>
    <property type="molecule type" value="Genomic_DNA"/>
</dbReference>
<dbReference type="Gene3D" id="1.20.5.170">
    <property type="match status" value="1"/>
</dbReference>
<protein>
    <recommendedName>
        <fullName evidence="3">Peptidase C1A papain C-terminal domain-containing protein</fullName>
    </recommendedName>
</protein>
<reference evidence="1 2" key="1">
    <citation type="submission" date="2017-03" db="EMBL/GenBank/DDBJ databases">
        <title>Genome Survey of Euroglyphus maynei.</title>
        <authorList>
            <person name="Arlian L.G."/>
            <person name="Morgan M.S."/>
            <person name="Rider S.D."/>
        </authorList>
    </citation>
    <scope>NUCLEOTIDE SEQUENCE [LARGE SCALE GENOMIC DNA]</scope>
    <source>
        <strain evidence="1">Arlian Lab</strain>
        <tissue evidence="1">Whole body</tissue>
    </source>
</reference>
<proteinExistence type="predicted"/>
<dbReference type="OrthoDB" id="3789175at2759"/>
<name>A0A1Y3AZ45_EURMA</name>
<sequence>MGAILEIPTEISSKIPIVKHDHISDESVPESFDSRKEWPKCESIRQIRDQGSC</sequence>
<evidence type="ECO:0000313" key="2">
    <source>
        <dbReference type="Proteomes" id="UP000194236"/>
    </source>
</evidence>
<comment type="caution">
    <text evidence="1">The sequence shown here is derived from an EMBL/GenBank/DDBJ whole genome shotgun (WGS) entry which is preliminary data.</text>
</comment>
<dbReference type="AlphaFoldDB" id="A0A1Y3AZ45"/>
<accession>A0A1Y3AZ45</accession>